<feature type="transmembrane region" description="Helical" evidence="15">
    <location>
        <begin position="110"/>
        <end position="132"/>
    </location>
</feature>
<keyword evidence="11 15" id="KW-1133">Transmembrane helix</keyword>
<evidence type="ECO:0000256" key="2">
    <source>
        <dbReference type="ARBA" id="ARBA00009726"/>
    </source>
</evidence>
<proteinExistence type="inferred from homology"/>
<dbReference type="EMBL" id="KZ858998">
    <property type="protein sequence ID" value="RDW25602.1"/>
    <property type="molecule type" value="Genomic_DNA"/>
</dbReference>
<protein>
    <submittedName>
        <fullName evidence="19">P-loop containing nucleoside triphosphate hydrolase protein</fullName>
    </submittedName>
</protein>
<dbReference type="GO" id="GO:0042144">
    <property type="term" value="P:vacuole fusion, non-autophagic"/>
    <property type="evidence" value="ECO:0007669"/>
    <property type="project" value="UniProtKB-ARBA"/>
</dbReference>
<name>A0A1D8NJZ7_YARLL</name>
<dbReference type="GO" id="GO:0042592">
    <property type="term" value="P:homeostatic process"/>
    <property type="evidence" value="ECO:0007669"/>
    <property type="project" value="UniProtKB-ARBA"/>
</dbReference>
<keyword evidence="6 15" id="KW-0812">Transmembrane</keyword>
<dbReference type="GO" id="GO:0016887">
    <property type="term" value="F:ATP hydrolysis activity"/>
    <property type="evidence" value="ECO:0007669"/>
    <property type="project" value="InterPro"/>
</dbReference>
<dbReference type="OMA" id="CFETGMR"/>
<feature type="domain" description="ABC transporter" evidence="16">
    <location>
        <begin position="1259"/>
        <end position="1494"/>
    </location>
</feature>
<dbReference type="EMBL" id="CP017557">
    <property type="protein sequence ID" value="AOW05945.1"/>
    <property type="molecule type" value="Genomic_DNA"/>
</dbReference>
<dbReference type="CDD" id="cd18595">
    <property type="entry name" value="ABC_6TM_MRP1_2_3_6_D1_like"/>
    <property type="match status" value="1"/>
</dbReference>
<dbReference type="VEuPathDB" id="FungiDB:YALI0_E25069g"/>
<evidence type="ECO:0000256" key="1">
    <source>
        <dbReference type="ARBA" id="ARBA00004128"/>
    </source>
</evidence>
<feature type="transmembrane region" description="Helical" evidence="15">
    <location>
        <begin position="979"/>
        <end position="1006"/>
    </location>
</feature>
<evidence type="ECO:0000256" key="13">
    <source>
        <dbReference type="ARBA" id="ARBA00053425"/>
    </source>
</evidence>
<dbReference type="FunFam" id="3.40.50.300:FF:000565">
    <property type="entry name" value="ABC bile acid transporter"/>
    <property type="match status" value="1"/>
</dbReference>
<comment type="subcellular location">
    <subcellularLocation>
        <location evidence="1">Vacuole membrane</location>
        <topology evidence="1">Multi-pass membrane protein</topology>
    </subcellularLocation>
</comment>
<dbReference type="Gene3D" id="1.20.1560.10">
    <property type="entry name" value="ABC transporter type 1, transmembrane domain"/>
    <property type="match status" value="2"/>
</dbReference>
<dbReference type="CDD" id="cd03250">
    <property type="entry name" value="ABCC_MRP_domain1"/>
    <property type="match status" value="1"/>
</dbReference>
<feature type="transmembrane region" description="Helical" evidence="15">
    <location>
        <begin position="144"/>
        <end position="160"/>
    </location>
</feature>
<comment type="similarity">
    <text evidence="2">Belongs to the ABC transporter superfamily. ABCC family. Conjugate transporter (TC 3.A.1.208) subfamily.</text>
</comment>
<dbReference type="FunFam" id="1.20.1560.10:FF:000001">
    <property type="entry name" value="ATP-binding cassette subfamily C member 1"/>
    <property type="match status" value="1"/>
</dbReference>
<feature type="transmembrane region" description="Helical" evidence="15">
    <location>
        <begin position="77"/>
        <end position="98"/>
    </location>
</feature>
<dbReference type="eggNOG" id="KOG0054">
    <property type="taxonomic scope" value="Eukaryota"/>
</dbReference>
<feature type="transmembrane region" description="Helical" evidence="15">
    <location>
        <begin position="538"/>
        <end position="564"/>
    </location>
</feature>
<dbReference type="InterPro" id="IPR017871">
    <property type="entry name" value="ABC_transporter-like_CS"/>
</dbReference>
<dbReference type="SMART" id="SM00382">
    <property type="entry name" value="AAA"/>
    <property type="match status" value="2"/>
</dbReference>
<feature type="transmembrane region" description="Helical" evidence="15">
    <location>
        <begin position="937"/>
        <end position="959"/>
    </location>
</feature>
<dbReference type="Gene3D" id="3.40.50.300">
    <property type="entry name" value="P-loop containing nucleotide triphosphate hydrolases"/>
    <property type="match status" value="2"/>
</dbReference>
<organism evidence="18 20">
    <name type="scientific">Yarrowia lipolytica</name>
    <name type="common">Candida lipolytica</name>
    <dbReference type="NCBI Taxonomy" id="4952"/>
    <lineage>
        <taxon>Eukaryota</taxon>
        <taxon>Fungi</taxon>
        <taxon>Dikarya</taxon>
        <taxon>Ascomycota</taxon>
        <taxon>Saccharomycotina</taxon>
        <taxon>Dipodascomycetes</taxon>
        <taxon>Dipodascales</taxon>
        <taxon>Dipodascales incertae sedis</taxon>
        <taxon>Yarrowia</taxon>
    </lineage>
</organism>
<dbReference type="PANTHER" id="PTHR24223:SF443">
    <property type="entry name" value="MULTIDRUG-RESISTANCE LIKE PROTEIN 1, ISOFORM I"/>
    <property type="match status" value="1"/>
</dbReference>
<keyword evidence="3" id="KW-0813">Transport</keyword>
<evidence type="ECO:0000256" key="10">
    <source>
        <dbReference type="ARBA" id="ARBA00022967"/>
    </source>
</evidence>
<feature type="domain" description="ABC transporter" evidence="16">
    <location>
        <begin position="601"/>
        <end position="827"/>
    </location>
</feature>
<dbReference type="GO" id="GO:0005524">
    <property type="term" value="F:ATP binding"/>
    <property type="evidence" value="ECO:0007669"/>
    <property type="project" value="UniProtKB-KW"/>
</dbReference>
<evidence type="ECO:0000256" key="14">
    <source>
        <dbReference type="SAM" id="MobiDB-lite"/>
    </source>
</evidence>
<feature type="transmembrane region" description="Helical" evidence="15">
    <location>
        <begin position="324"/>
        <end position="345"/>
    </location>
</feature>
<dbReference type="FunFam" id="3.40.50.300:FF:000450">
    <property type="entry name" value="ABC transporter C family member 2"/>
    <property type="match status" value="1"/>
</dbReference>
<dbReference type="InterPro" id="IPR011527">
    <property type="entry name" value="ABC1_TM_dom"/>
</dbReference>
<dbReference type="CDD" id="cd03244">
    <property type="entry name" value="ABCC_MRP_domain2"/>
    <property type="match status" value="1"/>
</dbReference>
<reference evidence="19 21" key="2">
    <citation type="submission" date="2018-07" db="EMBL/GenBank/DDBJ databases">
        <title>Draft Genome Assemblies for Five Robust Yarrowia lipolytica Strains Exhibiting High Lipid Production and Pentose Sugar Utilization and Sugar Alcohol Secretion from Undetoxified Lignocellulosic Biomass Hydrolysates.</title>
        <authorList>
            <consortium name="DOE Joint Genome Institute"/>
            <person name="Walker C."/>
            <person name="Ryu S."/>
            <person name="Na H."/>
            <person name="Zane M."/>
            <person name="LaButti K."/>
            <person name="Lipzen A."/>
            <person name="Haridas S."/>
            <person name="Barry K."/>
            <person name="Grigoriev I.V."/>
            <person name="Quarterman J."/>
            <person name="Slininger P."/>
            <person name="Dien B."/>
            <person name="Trinh C.T."/>
        </authorList>
    </citation>
    <scope>NUCLEOTIDE SEQUENCE [LARGE SCALE GENOMIC DNA]</scope>
    <source>
        <strain evidence="19 21">YB392</strain>
    </source>
</reference>
<evidence type="ECO:0000259" key="16">
    <source>
        <dbReference type="PROSITE" id="PS50893"/>
    </source>
</evidence>
<feature type="compositionally biased region" description="Low complexity" evidence="14">
    <location>
        <begin position="850"/>
        <end position="864"/>
    </location>
</feature>
<dbReference type="SUPFAM" id="SSF90123">
    <property type="entry name" value="ABC transporter transmembrane region"/>
    <property type="match status" value="2"/>
</dbReference>
<dbReference type="Pfam" id="PF24357">
    <property type="entry name" value="TMD0_ABC"/>
    <property type="match status" value="1"/>
</dbReference>
<comment type="function">
    <text evidence="13">Cooperates for the ATP-dependent vacuolar transport of bilirubin and glutathione conjugates.</text>
</comment>
<evidence type="ECO:0000256" key="5">
    <source>
        <dbReference type="ARBA" id="ARBA00022554"/>
    </source>
</evidence>
<evidence type="ECO:0000313" key="19">
    <source>
        <dbReference type="EMBL" id="RDW25602.1"/>
    </source>
</evidence>
<feature type="domain" description="ABC transmembrane type-1" evidence="17">
    <location>
        <begin position="282"/>
        <end position="565"/>
    </location>
</feature>
<evidence type="ECO:0000256" key="8">
    <source>
        <dbReference type="ARBA" id="ARBA00022741"/>
    </source>
</evidence>
<keyword evidence="19" id="KW-0378">Hydrolase</keyword>
<evidence type="ECO:0000256" key="7">
    <source>
        <dbReference type="ARBA" id="ARBA00022737"/>
    </source>
</evidence>
<feature type="transmembrane region" description="Helical" evidence="15">
    <location>
        <begin position="46"/>
        <end position="65"/>
    </location>
</feature>
<dbReference type="Proteomes" id="UP000182444">
    <property type="component" value="Chromosome 1E"/>
</dbReference>
<dbReference type="CDD" id="cd18603">
    <property type="entry name" value="ABC_6TM_MRP1_2_3_6_D2_like"/>
    <property type="match status" value="1"/>
</dbReference>
<keyword evidence="5" id="KW-0926">Vacuole</keyword>
<keyword evidence="10" id="KW-1278">Translocase</keyword>
<evidence type="ECO:0000256" key="6">
    <source>
        <dbReference type="ARBA" id="ARBA00022692"/>
    </source>
</evidence>
<dbReference type="FunFam" id="1.20.1560.10:FF:000020">
    <property type="entry name" value="ABC metal ion transporter"/>
    <property type="match status" value="1"/>
</dbReference>
<dbReference type="PROSITE" id="PS50929">
    <property type="entry name" value="ABC_TM1F"/>
    <property type="match status" value="2"/>
</dbReference>
<feature type="region of interest" description="Disordered" evidence="14">
    <location>
        <begin position="833"/>
        <end position="866"/>
    </location>
</feature>
<reference evidence="18 20" key="1">
    <citation type="journal article" date="2016" name="PLoS ONE">
        <title>Sequence Assembly of Yarrowia lipolytica Strain W29/CLIB89 Shows Transposable Element Diversity.</title>
        <authorList>
            <person name="Magnan C."/>
            <person name="Yu J."/>
            <person name="Chang I."/>
            <person name="Jahn E."/>
            <person name="Kanomata Y."/>
            <person name="Wu J."/>
            <person name="Zeller M."/>
            <person name="Oakes M."/>
            <person name="Baldi P."/>
            <person name="Sandmeyer S."/>
        </authorList>
    </citation>
    <scope>NUCLEOTIDE SEQUENCE [LARGE SCALE GENOMIC DNA]</scope>
    <source>
        <strain evidence="18">CLIB89</strain>
        <strain evidence="20">CLIB89(W29)</strain>
    </source>
</reference>
<feature type="transmembrane region" description="Helical" evidence="15">
    <location>
        <begin position="1163"/>
        <end position="1183"/>
    </location>
</feature>
<evidence type="ECO:0000256" key="15">
    <source>
        <dbReference type="SAM" id="Phobius"/>
    </source>
</evidence>
<keyword evidence="7" id="KW-0677">Repeat</keyword>
<feature type="transmembrane region" description="Helical" evidence="15">
    <location>
        <begin position="422"/>
        <end position="441"/>
    </location>
</feature>
<feature type="transmembrane region" description="Helical" evidence="15">
    <location>
        <begin position="1065"/>
        <end position="1093"/>
    </location>
</feature>
<dbReference type="Proteomes" id="UP000256601">
    <property type="component" value="Unassembled WGS sequence"/>
</dbReference>
<dbReference type="VEuPathDB" id="FungiDB:YALI1_E30014g"/>
<evidence type="ECO:0000256" key="3">
    <source>
        <dbReference type="ARBA" id="ARBA00022448"/>
    </source>
</evidence>
<dbReference type="InterPro" id="IPR003593">
    <property type="entry name" value="AAA+_ATPase"/>
</dbReference>
<dbReference type="PROSITE" id="PS50893">
    <property type="entry name" value="ABC_TRANSPORTER_2"/>
    <property type="match status" value="2"/>
</dbReference>
<dbReference type="SUPFAM" id="SSF52540">
    <property type="entry name" value="P-loop containing nucleoside triphosphate hydrolases"/>
    <property type="match status" value="2"/>
</dbReference>
<dbReference type="InterPro" id="IPR003439">
    <property type="entry name" value="ABC_transporter-like_ATP-bd"/>
</dbReference>
<dbReference type="GO" id="GO:0140359">
    <property type="term" value="F:ABC-type transporter activity"/>
    <property type="evidence" value="ECO:0007669"/>
    <property type="project" value="InterPro"/>
</dbReference>
<keyword evidence="4" id="KW-0597">Phosphoprotein</keyword>
<gene>
    <name evidence="19" type="ORF">B0I71DRAFT_132335</name>
    <name evidence="18" type="ORF">YALI1_E30014g</name>
</gene>
<evidence type="ECO:0000256" key="11">
    <source>
        <dbReference type="ARBA" id="ARBA00022989"/>
    </source>
</evidence>
<evidence type="ECO:0000313" key="20">
    <source>
        <dbReference type="Proteomes" id="UP000182444"/>
    </source>
</evidence>
<feature type="compositionally biased region" description="Basic and acidic residues" evidence="14">
    <location>
        <begin position="833"/>
        <end position="842"/>
    </location>
</feature>
<accession>A0A1D8NJZ7</accession>
<evidence type="ECO:0000313" key="21">
    <source>
        <dbReference type="Proteomes" id="UP000256601"/>
    </source>
</evidence>
<dbReference type="InterPro" id="IPR036640">
    <property type="entry name" value="ABC1_TM_sf"/>
</dbReference>
<feature type="transmembrane region" description="Helical" evidence="15">
    <location>
        <begin position="172"/>
        <end position="192"/>
    </location>
</feature>
<evidence type="ECO:0000256" key="9">
    <source>
        <dbReference type="ARBA" id="ARBA00022840"/>
    </source>
</evidence>
<dbReference type="PROSITE" id="PS00211">
    <property type="entry name" value="ABC_TRANSPORTER_1"/>
    <property type="match status" value="2"/>
</dbReference>
<evidence type="ECO:0000313" key="18">
    <source>
        <dbReference type="EMBL" id="AOW05945.1"/>
    </source>
</evidence>
<dbReference type="Pfam" id="PF00664">
    <property type="entry name" value="ABC_membrane"/>
    <property type="match status" value="2"/>
</dbReference>
<evidence type="ECO:0000256" key="4">
    <source>
        <dbReference type="ARBA" id="ARBA00022553"/>
    </source>
</evidence>
<sequence>MVSASRVWNTCTAALTQNTCADPEGWGPISTMGSGLTPCFVDGPVMLTPVAILAVCGPWQIYSLFRTQTSGAPTRKNWTFWTKAALLAFQIIHFLLLLSNQHFNGWNGSLPFLSPFLTLASIILVAVPLHYLEYYRSRIPCGSLLFFWLLSPIGLLLKTYNVYTRVGFGTTAQIYLASTITALAMFIVEWAIPKPLSPQMALARQMRQSPLENADIFSRLTFQWMGPLMRQGYDHYLTEEDMPPLPKGYGAGDSYDDLEDEWEKKPNLLWAVWKAFGGPFMVGGFFKFIQDILAFVQPRLLALLIKFVKDYQDKPEDNPLSKGLVLAFAMFAVSIIQTAALHQYFQRAFDTGMKIKAGLTAAIYRKSLKAATRDKSTGDVVNLMSVDTQRLQDVTQYGQIIWSGPFQIILCLLSLHDLVGNSMWAGVATLLIMIPINAWIAKKQKTLQQAQMKYKDHRTRLTSEILTNMKSLKLYGWEIPFIGRLNRVRNDEELENLKRLGKFSALASFPWQCAPFLVSCTTFAVFVKISDKPLSTDIVFPALALFNLLGFPLAVIPMVITAMIEASVAINRLESYLKAPELQSDAVTRLPRAVERGENDILLKGCTFLWERTPQYKVALDDISLQTFKGDLACIVGKVGAGKSSLLQAILGDLYRECGTAQVKGRVAYVAQVPWIMNATVKDNILFGSKYDESFYEQTINACALVDDLAILPDGDQTQVGEKGISLSGGQKARLSLARAVYARADVYLLDDPLSAVDEHVGRHIIDNVLGDSGLLASKTKVLATNSISVLSHADSIMMLSAGKIVETGKYVDVMAAKGPIFKLLNEFGRKKQDSDTLRDDSSNAASVAPSTTGSPDGPSSSSSIVSIREDNTAGSIVKRRGSSHTLRRSSTASFRLPNFNVDSDERKSKHNKENMEQGKVKWSVYLEYAKASNIRYVILFMSFLVLAMALTTAGNVWLKHWSEVNTKYNRNPHIAFYLGIYLCLGLGASFVTVIQTFIMWMFCIVESAKKLHHDMLVSVVRAPMSFFETTPLGRIINRFSNDINKVDQVLGRTFVQFFSNTIKVLFTLIVISWSTPPFILFILPLLFLYIYYQRYYLRTSRELKRLDSVSRSPIFAHFQETLGGVSTIRAYSQQSRFNFVNEARVDQNMEAYFPSVSANRWLAVRLEFIGSIIILAAASFSVLQLKANLMTPGIIGLSMSYALSITQSLNWIVRMTVEVETNIVSVERILEYSNLKPEAPEFIPDKQPGIDWPEQGGITFHNYSTRYRAGLDLILKQINLEIKPREKIGIVGRTGAGKSSLTLALFRIIEAAEGFISIDGVDTSQIGLHDLRTRLAIIPQDSQAFEGTLRDNLDPNNDHSDSELWRVLELSHLKNHVVDNMEGGLDAKVKEGGSNFSVGQRQLMCLARALLTPTSILVLDEATAAVDVETDKIIQETIRTEFKNRTILTIAHRLNTILDSDKIVVLNQGEIAEFDTPAELLKRKDSLFYSLCKQGGFVDEE</sequence>
<dbReference type="InterPro" id="IPR027417">
    <property type="entry name" value="P-loop_NTPase"/>
</dbReference>
<keyword evidence="8" id="KW-0547">Nucleotide-binding</keyword>
<keyword evidence="12 15" id="KW-0472">Membrane</keyword>
<dbReference type="InterPro" id="IPR056227">
    <property type="entry name" value="TMD0_ABC"/>
</dbReference>
<dbReference type="PANTHER" id="PTHR24223">
    <property type="entry name" value="ATP-BINDING CASSETTE SUB-FAMILY C"/>
    <property type="match status" value="1"/>
</dbReference>
<evidence type="ECO:0000259" key="17">
    <source>
        <dbReference type="PROSITE" id="PS50929"/>
    </source>
</evidence>
<dbReference type="Pfam" id="PF00005">
    <property type="entry name" value="ABC_tran"/>
    <property type="match status" value="2"/>
</dbReference>
<dbReference type="InterPro" id="IPR050173">
    <property type="entry name" value="ABC_transporter_C-like"/>
</dbReference>
<evidence type="ECO:0000256" key="12">
    <source>
        <dbReference type="ARBA" id="ARBA00023136"/>
    </source>
</evidence>
<dbReference type="GO" id="GO:0000329">
    <property type="term" value="C:fungal-type vacuole membrane"/>
    <property type="evidence" value="ECO:0007669"/>
    <property type="project" value="UniProtKB-ARBA"/>
</dbReference>
<feature type="domain" description="ABC transmembrane type-1" evidence="17">
    <location>
        <begin position="939"/>
        <end position="1222"/>
    </location>
</feature>
<keyword evidence="9" id="KW-0067">ATP-binding</keyword>